<dbReference type="Pfam" id="PF00015">
    <property type="entry name" value="MCPsignal"/>
    <property type="match status" value="1"/>
</dbReference>
<dbReference type="InterPro" id="IPR004089">
    <property type="entry name" value="MCPsignal_dom"/>
</dbReference>
<dbReference type="InterPro" id="IPR029151">
    <property type="entry name" value="Sensor-like_sf"/>
</dbReference>
<evidence type="ECO:0000313" key="8">
    <source>
        <dbReference type="Proteomes" id="UP001222800"/>
    </source>
</evidence>
<keyword evidence="8" id="KW-1185">Reference proteome</keyword>
<organism evidence="7 8">
    <name type="scientific">Tepidibacter hydrothermalis</name>
    <dbReference type="NCBI Taxonomy" id="3036126"/>
    <lineage>
        <taxon>Bacteria</taxon>
        <taxon>Bacillati</taxon>
        <taxon>Bacillota</taxon>
        <taxon>Clostridia</taxon>
        <taxon>Peptostreptococcales</taxon>
        <taxon>Peptostreptococcaceae</taxon>
        <taxon>Tepidibacter</taxon>
    </lineage>
</organism>
<dbReference type="Gene3D" id="1.10.287.950">
    <property type="entry name" value="Methyl-accepting chemotaxis protein"/>
    <property type="match status" value="1"/>
</dbReference>
<reference evidence="7 8" key="1">
    <citation type="submission" date="2023-03" db="EMBL/GenBank/DDBJ databases">
        <title>Complete genome sequence of Tepidibacter sp. SWIR-1, isolated from a deep-sea hydrothermal vent.</title>
        <authorList>
            <person name="Li X."/>
        </authorList>
    </citation>
    <scope>NUCLEOTIDE SEQUENCE [LARGE SCALE GENOMIC DNA]</scope>
    <source>
        <strain evidence="7 8">SWIR-1</strain>
    </source>
</reference>
<evidence type="ECO:0000256" key="1">
    <source>
        <dbReference type="ARBA" id="ARBA00023224"/>
    </source>
</evidence>
<dbReference type="SUPFAM" id="SSF103190">
    <property type="entry name" value="Sensory domain-like"/>
    <property type="match status" value="1"/>
</dbReference>
<dbReference type="Proteomes" id="UP001222800">
    <property type="component" value="Chromosome"/>
</dbReference>
<dbReference type="SUPFAM" id="SSF58104">
    <property type="entry name" value="Methyl-accepting chemotaxis protein (MCP) signaling domain"/>
    <property type="match status" value="1"/>
</dbReference>
<dbReference type="Pfam" id="PF22673">
    <property type="entry name" value="MCP-like_PDC_1"/>
    <property type="match status" value="1"/>
</dbReference>
<dbReference type="RefSeq" id="WP_277732707.1">
    <property type="nucleotide sequence ID" value="NZ_CP120733.1"/>
</dbReference>
<evidence type="ECO:0000259" key="6">
    <source>
        <dbReference type="PROSITE" id="PS50885"/>
    </source>
</evidence>
<keyword evidence="4" id="KW-0812">Transmembrane</keyword>
<feature type="domain" description="HAMP" evidence="6">
    <location>
        <begin position="334"/>
        <end position="390"/>
    </location>
</feature>
<evidence type="ECO:0000313" key="7">
    <source>
        <dbReference type="EMBL" id="WFD10740.1"/>
    </source>
</evidence>
<name>A0ABY8EIJ6_9FIRM</name>
<feature type="transmembrane region" description="Helical" evidence="4">
    <location>
        <begin position="313"/>
        <end position="333"/>
    </location>
</feature>
<dbReference type="CDD" id="cd12912">
    <property type="entry name" value="PDC2_MCP_like"/>
    <property type="match status" value="1"/>
</dbReference>
<keyword evidence="4" id="KW-1133">Transmembrane helix</keyword>
<sequence length="696" mass="77866">MKKIGLKITATIISCCLVISLLLGIVSIFQSSKYIKEEAEDKLLYMSQSYANKFSNSFQSIESSVATLSININSTMNLEQLRENPESYIEYHKNNINLMIGKFGETSDLIQGAYFTLNPKLTGKGYGIWYAKTNGEFKLEESWDNEEAEYEDEMYDYRQAIESEKGVWSNPYTDPDIDVYMVSYTVPIYKDGLLIGGLGIDIEIDELKKAVNDIKVYDTGHASLLNSEYDILIQENLIKKDDEELKINLKTMESGKLNYIAEAMSKTNSGVKEYTLQGKDQLMGYSRLQNGWVLALTAPKEEILSPVKNIKNILSSIMIVGIIISIFIGLFIGKLIAKPIEKLTNLINKTSNFEFSNDESYDYLLKHKDEIGVMVRSVSKLRDTLREVVNELTKTSQSIEVNADNVEKLTNKLNDNASETSATTEELSAGMQQTAASSDQINEYAIEIEKEVNLILSKSQEGKRISNEVNESANELKENAISSTKKADCIYNDVKEELDISIENAKDVEKINSLADNILQIAEQTNLLALNAAIEAARAGENGRGFAVVADEIRKLADQSSNIILDIQNTIKIVNSSVKNLVNSSQKILEFVEEDVNDDYKKLIEVSEKYTEDANYFNNMMTDFTNISDKLKGSIENIALSINDVSVTMNDGADGIEDIADKTSRIVSNLVDINEATEDNLKSSKELKNIISKFNL</sequence>
<accession>A0ABY8EIJ6</accession>
<protein>
    <submittedName>
        <fullName evidence="7">Methyl-accepting chemotaxis protein</fullName>
    </submittedName>
</protein>
<evidence type="ECO:0000259" key="5">
    <source>
        <dbReference type="PROSITE" id="PS50111"/>
    </source>
</evidence>
<dbReference type="PANTHER" id="PTHR32089">
    <property type="entry name" value="METHYL-ACCEPTING CHEMOTAXIS PROTEIN MCPB"/>
    <property type="match status" value="1"/>
</dbReference>
<evidence type="ECO:0000256" key="2">
    <source>
        <dbReference type="ARBA" id="ARBA00029447"/>
    </source>
</evidence>
<dbReference type="PANTHER" id="PTHR32089:SF112">
    <property type="entry name" value="LYSOZYME-LIKE PROTEIN-RELATED"/>
    <property type="match status" value="1"/>
</dbReference>
<feature type="domain" description="Methyl-accepting transducer" evidence="5">
    <location>
        <begin position="395"/>
        <end position="646"/>
    </location>
</feature>
<evidence type="ECO:0000256" key="4">
    <source>
        <dbReference type="SAM" id="Phobius"/>
    </source>
</evidence>
<dbReference type="SMART" id="SM00283">
    <property type="entry name" value="MA"/>
    <property type="match status" value="1"/>
</dbReference>
<dbReference type="CDD" id="cd12913">
    <property type="entry name" value="PDC1_MCP_like"/>
    <property type="match status" value="1"/>
</dbReference>
<proteinExistence type="inferred from homology"/>
<keyword evidence="1 3" id="KW-0807">Transducer</keyword>
<gene>
    <name evidence="7" type="ORF">P4S50_01305</name>
</gene>
<keyword evidence="4" id="KW-0472">Membrane</keyword>
<evidence type="ECO:0000256" key="3">
    <source>
        <dbReference type="PROSITE-ProRule" id="PRU00284"/>
    </source>
</evidence>
<dbReference type="EMBL" id="CP120733">
    <property type="protein sequence ID" value="WFD10740.1"/>
    <property type="molecule type" value="Genomic_DNA"/>
</dbReference>
<dbReference type="InterPro" id="IPR003660">
    <property type="entry name" value="HAMP_dom"/>
</dbReference>
<dbReference type="PROSITE" id="PS50111">
    <property type="entry name" value="CHEMOTAXIS_TRANSDUC_2"/>
    <property type="match status" value="1"/>
</dbReference>
<comment type="similarity">
    <text evidence="2">Belongs to the methyl-accepting chemotaxis (MCP) protein family.</text>
</comment>
<dbReference type="Gene3D" id="3.30.450.20">
    <property type="entry name" value="PAS domain"/>
    <property type="match status" value="1"/>
</dbReference>
<dbReference type="PROSITE" id="PS50885">
    <property type="entry name" value="HAMP"/>
    <property type="match status" value="1"/>
</dbReference>